<name>A0AAV7WBN8_PLEWA</name>
<dbReference type="PANTHER" id="PTHR24061">
    <property type="entry name" value="CALCIUM-SENSING RECEPTOR-RELATED"/>
    <property type="match status" value="1"/>
</dbReference>
<evidence type="ECO:0000256" key="4">
    <source>
        <dbReference type="ARBA" id="ARBA00022989"/>
    </source>
</evidence>
<dbReference type="AlphaFoldDB" id="A0AAV7WBN8"/>
<evidence type="ECO:0000256" key="2">
    <source>
        <dbReference type="ARBA" id="ARBA00022475"/>
    </source>
</evidence>
<feature type="transmembrane region" description="Helical" evidence="9">
    <location>
        <begin position="71"/>
        <end position="92"/>
    </location>
</feature>
<keyword evidence="12" id="KW-1185">Reference proteome</keyword>
<gene>
    <name evidence="11" type="ORF">NDU88_006820</name>
</gene>
<dbReference type="InterPro" id="IPR017978">
    <property type="entry name" value="GPCR_3_C"/>
</dbReference>
<dbReference type="InterPro" id="IPR017979">
    <property type="entry name" value="GPCR_3_CS"/>
</dbReference>
<keyword evidence="5" id="KW-0297">G-protein coupled receptor</keyword>
<proteinExistence type="predicted"/>
<feature type="transmembrane region" description="Helical" evidence="9">
    <location>
        <begin position="149"/>
        <end position="166"/>
    </location>
</feature>
<comment type="subcellular location">
    <subcellularLocation>
        <location evidence="1">Cell membrane</location>
        <topology evidence="1">Multi-pass membrane protein</topology>
    </subcellularLocation>
</comment>
<evidence type="ECO:0000256" key="6">
    <source>
        <dbReference type="ARBA" id="ARBA00023136"/>
    </source>
</evidence>
<dbReference type="PROSITE" id="PS50259">
    <property type="entry name" value="G_PROTEIN_RECEP_F3_4"/>
    <property type="match status" value="1"/>
</dbReference>
<accession>A0AAV7WBN8</accession>
<feature type="transmembrane region" description="Helical" evidence="9">
    <location>
        <begin position="193"/>
        <end position="216"/>
    </location>
</feature>
<dbReference type="InterPro" id="IPR000337">
    <property type="entry name" value="GPCR_3"/>
</dbReference>
<keyword evidence="4 9" id="KW-1133">Transmembrane helix</keyword>
<evidence type="ECO:0000256" key="1">
    <source>
        <dbReference type="ARBA" id="ARBA00004651"/>
    </source>
</evidence>
<feature type="domain" description="G-protein coupled receptors family 3 profile" evidence="10">
    <location>
        <begin position="34"/>
        <end position="298"/>
    </location>
</feature>
<dbReference type="Proteomes" id="UP001066276">
    <property type="component" value="Chromosome 1_2"/>
</dbReference>
<organism evidence="11 12">
    <name type="scientific">Pleurodeles waltl</name>
    <name type="common">Iberian ribbed newt</name>
    <dbReference type="NCBI Taxonomy" id="8319"/>
    <lineage>
        <taxon>Eukaryota</taxon>
        <taxon>Metazoa</taxon>
        <taxon>Chordata</taxon>
        <taxon>Craniata</taxon>
        <taxon>Vertebrata</taxon>
        <taxon>Euteleostomi</taxon>
        <taxon>Amphibia</taxon>
        <taxon>Batrachia</taxon>
        <taxon>Caudata</taxon>
        <taxon>Salamandroidea</taxon>
        <taxon>Salamandridae</taxon>
        <taxon>Pleurodelinae</taxon>
        <taxon>Pleurodeles</taxon>
    </lineage>
</organism>
<evidence type="ECO:0000256" key="9">
    <source>
        <dbReference type="SAM" id="Phobius"/>
    </source>
</evidence>
<evidence type="ECO:0000256" key="7">
    <source>
        <dbReference type="ARBA" id="ARBA00023180"/>
    </source>
</evidence>
<keyword evidence="8" id="KW-0807">Transducer</keyword>
<keyword evidence="3 9" id="KW-0812">Transmembrane</keyword>
<feature type="transmembrane region" description="Helical" evidence="9">
    <location>
        <begin position="254"/>
        <end position="276"/>
    </location>
</feature>
<keyword evidence="2" id="KW-1003">Cell membrane</keyword>
<feature type="transmembrane region" description="Helical" evidence="9">
    <location>
        <begin position="228"/>
        <end position="248"/>
    </location>
</feature>
<dbReference type="GO" id="GO:0005886">
    <property type="term" value="C:plasma membrane"/>
    <property type="evidence" value="ECO:0007669"/>
    <property type="project" value="UniProtKB-SubCell"/>
</dbReference>
<protein>
    <recommendedName>
        <fullName evidence="10">G-protein coupled receptors family 3 profile domain-containing protein</fullName>
    </recommendedName>
</protein>
<dbReference type="EMBL" id="JANPWB010000002">
    <property type="protein sequence ID" value="KAJ1211460.1"/>
    <property type="molecule type" value="Genomic_DNA"/>
</dbReference>
<dbReference type="GO" id="GO:0004930">
    <property type="term" value="F:G protein-coupled receptor activity"/>
    <property type="evidence" value="ECO:0007669"/>
    <property type="project" value="UniProtKB-KW"/>
</dbReference>
<feature type="transmembrane region" description="Helical" evidence="9">
    <location>
        <begin position="36"/>
        <end position="59"/>
    </location>
</feature>
<dbReference type="Gene3D" id="2.10.50.30">
    <property type="entry name" value="GPCR, family 3, nine cysteines domain"/>
    <property type="match status" value="1"/>
</dbReference>
<feature type="transmembrane region" description="Helical" evidence="9">
    <location>
        <begin position="104"/>
        <end position="128"/>
    </location>
</feature>
<dbReference type="InterPro" id="IPR038550">
    <property type="entry name" value="GPCR_3_9-Cys_sf"/>
</dbReference>
<sequence>MENCLKCPEDQWPNDKKDDCIPKVIVFLSYSDNLGVTLAATAIIFSAATVGVLGFIVSHRNTAIVRANNRELSYALLISLMLAFLCSLLFIGHPNKVTCLTQQASFGVTFTVALSCVLAKTITVVIAFNATRPGSRLKGWLGSRVSGSFVTLCTLGQVVICLSWSLTSPPHPEADMQPEIGNMILQCDPGSTVALYTVIGYIGMLAFASFIVAFLARNLPDRFNEAKLITFSMLVFCSVWVSFIPAYLSTKGRYMVAVEIFAILASSSGLLGWIFIPKCYLILRGQDSDKKKHFTLKTHL</sequence>
<keyword evidence="6 9" id="KW-0472">Membrane</keyword>
<evidence type="ECO:0000256" key="8">
    <source>
        <dbReference type="ARBA" id="ARBA00023224"/>
    </source>
</evidence>
<dbReference type="PANTHER" id="PTHR24061:SF599">
    <property type="entry name" value="G-PROTEIN COUPLED RECEPTORS FAMILY 3 PROFILE DOMAIN-CONTAINING PROTEIN"/>
    <property type="match status" value="1"/>
</dbReference>
<evidence type="ECO:0000259" key="10">
    <source>
        <dbReference type="PROSITE" id="PS50259"/>
    </source>
</evidence>
<keyword evidence="5" id="KW-0675">Receptor</keyword>
<dbReference type="PROSITE" id="PS00981">
    <property type="entry name" value="G_PROTEIN_RECEP_F3_3"/>
    <property type="match status" value="1"/>
</dbReference>
<evidence type="ECO:0000313" key="12">
    <source>
        <dbReference type="Proteomes" id="UP001066276"/>
    </source>
</evidence>
<evidence type="ECO:0000256" key="3">
    <source>
        <dbReference type="ARBA" id="ARBA00022692"/>
    </source>
</evidence>
<comment type="caution">
    <text evidence="11">The sequence shown here is derived from an EMBL/GenBank/DDBJ whole genome shotgun (WGS) entry which is preliminary data.</text>
</comment>
<evidence type="ECO:0000256" key="5">
    <source>
        <dbReference type="ARBA" id="ARBA00023040"/>
    </source>
</evidence>
<dbReference type="PRINTS" id="PR00248">
    <property type="entry name" value="GPCRMGR"/>
</dbReference>
<reference evidence="11" key="1">
    <citation type="journal article" date="2022" name="bioRxiv">
        <title>Sequencing and chromosome-scale assembly of the giantPleurodeles waltlgenome.</title>
        <authorList>
            <person name="Brown T."/>
            <person name="Elewa A."/>
            <person name="Iarovenko S."/>
            <person name="Subramanian E."/>
            <person name="Araus A.J."/>
            <person name="Petzold A."/>
            <person name="Susuki M."/>
            <person name="Suzuki K.-i.T."/>
            <person name="Hayashi T."/>
            <person name="Toyoda A."/>
            <person name="Oliveira C."/>
            <person name="Osipova E."/>
            <person name="Leigh N.D."/>
            <person name="Simon A."/>
            <person name="Yun M.H."/>
        </authorList>
    </citation>
    <scope>NUCLEOTIDE SEQUENCE</scope>
    <source>
        <strain evidence="11">20211129_DDA</strain>
        <tissue evidence="11">Liver</tissue>
    </source>
</reference>
<dbReference type="InterPro" id="IPR000068">
    <property type="entry name" value="GPCR_3_Ca_sens_rcpt-rel"/>
</dbReference>
<dbReference type="Pfam" id="PF00003">
    <property type="entry name" value="7tm_3"/>
    <property type="match status" value="1"/>
</dbReference>
<evidence type="ECO:0000313" key="11">
    <source>
        <dbReference type="EMBL" id="KAJ1211460.1"/>
    </source>
</evidence>
<keyword evidence="7" id="KW-0325">Glycoprotein</keyword>
<dbReference type="CDD" id="cd15283">
    <property type="entry name" value="7tmC_V2R_pheromone"/>
    <property type="match status" value="1"/>
</dbReference>